<proteinExistence type="predicted"/>
<accession>A0A6C0EGF4</accession>
<name>A0A6C0EGF4_9ZZZZ</name>
<dbReference type="AlphaFoldDB" id="A0A6C0EGF4"/>
<protein>
    <submittedName>
        <fullName evidence="2">Uncharacterized protein</fullName>
    </submittedName>
</protein>
<evidence type="ECO:0000256" key="1">
    <source>
        <dbReference type="SAM" id="MobiDB-lite"/>
    </source>
</evidence>
<dbReference type="EMBL" id="MN738853">
    <property type="protein sequence ID" value="QHT28204.1"/>
    <property type="molecule type" value="Genomic_DNA"/>
</dbReference>
<evidence type="ECO:0000313" key="2">
    <source>
        <dbReference type="EMBL" id="QHT28204.1"/>
    </source>
</evidence>
<reference evidence="2" key="1">
    <citation type="journal article" date="2020" name="Nature">
        <title>Giant virus diversity and host interactions through global metagenomics.</title>
        <authorList>
            <person name="Schulz F."/>
            <person name="Roux S."/>
            <person name="Paez-Espino D."/>
            <person name="Jungbluth S."/>
            <person name="Walsh D.A."/>
            <person name="Denef V.J."/>
            <person name="McMahon K.D."/>
            <person name="Konstantinidis K.T."/>
            <person name="Eloe-Fadrosh E.A."/>
            <person name="Kyrpides N.C."/>
            <person name="Woyke T."/>
        </authorList>
    </citation>
    <scope>NUCLEOTIDE SEQUENCE</scope>
    <source>
        <strain evidence="2">GVMAG-M-3300001348-25</strain>
    </source>
</reference>
<sequence length="63" mass="7311">MAPTTRSRAKKLSSARRSYRKRVRSSSCRKKGPAACRGTRGCKYTKGKKRTFCRKSSNTRRRR</sequence>
<organism evidence="2">
    <name type="scientific">viral metagenome</name>
    <dbReference type="NCBI Taxonomy" id="1070528"/>
    <lineage>
        <taxon>unclassified sequences</taxon>
        <taxon>metagenomes</taxon>
        <taxon>organismal metagenomes</taxon>
    </lineage>
</organism>
<feature type="region of interest" description="Disordered" evidence="1">
    <location>
        <begin position="1"/>
        <end position="41"/>
    </location>
</feature>
<feature type="compositionally biased region" description="Basic residues" evidence="1">
    <location>
        <begin position="7"/>
        <end position="32"/>
    </location>
</feature>